<dbReference type="InterPro" id="IPR043917">
    <property type="entry name" value="DUF5753"/>
</dbReference>
<evidence type="ECO:0000259" key="1">
    <source>
        <dbReference type="Pfam" id="PF19054"/>
    </source>
</evidence>
<name>A0A918PT96_9ACTN</name>
<reference evidence="2" key="1">
    <citation type="journal article" date="2014" name="Int. J. Syst. Evol. Microbiol.">
        <title>Complete genome sequence of Corynebacterium casei LMG S-19264T (=DSM 44701T), isolated from a smear-ripened cheese.</title>
        <authorList>
            <consortium name="US DOE Joint Genome Institute (JGI-PGF)"/>
            <person name="Walter F."/>
            <person name="Albersmeier A."/>
            <person name="Kalinowski J."/>
            <person name="Ruckert C."/>
        </authorList>
    </citation>
    <scope>NUCLEOTIDE SEQUENCE</scope>
    <source>
        <strain evidence="2">JCM 4815</strain>
    </source>
</reference>
<accession>A0A918PT96</accession>
<dbReference type="EMBL" id="BMVW01000010">
    <property type="protein sequence ID" value="GGZ21964.1"/>
    <property type="molecule type" value="Genomic_DNA"/>
</dbReference>
<protein>
    <recommendedName>
        <fullName evidence="1">DUF5753 domain-containing protein</fullName>
    </recommendedName>
</protein>
<proteinExistence type="predicted"/>
<evidence type="ECO:0000313" key="3">
    <source>
        <dbReference type="Proteomes" id="UP000622166"/>
    </source>
</evidence>
<gene>
    <name evidence="2" type="ORF">GCM10010365_47680</name>
</gene>
<evidence type="ECO:0000313" key="2">
    <source>
        <dbReference type="EMBL" id="GGZ21964.1"/>
    </source>
</evidence>
<comment type="caution">
    <text evidence="2">The sequence shown here is derived from an EMBL/GenBank/DDBJ whole genome shotgun (WGS) entry which is preliminary data.</text>
</comment>
<dbReference type="AlphaFoldDB" id="A0A918PT96"/>
<sequence>MEGPIAQLDTVQLDSQHGACEFLDAEAQLSKYRAVVDRMQSCALSSAESRDFLRHCTQEL</sequence>
<dbReference type="RefSeq" id="WP_308436780.1">
    <property type="nucleotide sequence ID" value="NZ_BMVW01000010.1"/>
</dbReference>
<keyword evidence="3" id="KW-1185">Reference proteome</keyword>
<organism evidence="2 3">
    <name type="scientific">Streptomyces poonensis</name>
    <dbReference type="NCBI Taxonomy" id="68255"/>
    <lineage>
        <taxon>Bacteria</taxon>
        <taxon>Bacillati</taxon>
        <taxon>Actinomycetota</taxon>
        <taxon>Actinomycetes</taxon>
        <taxon>Kitasatosporales</taxon>
        <taxon>Streptomycetaceae</taxon>
        <taxon>Streptomyces</taxon>
    </lineage>
</organism>
<dbReference type="Pfam" id="PF19054">
    <property type="entry name" value="DUF5753"/>
    <property type="match status" value="1"/>
</dbReference>
<reference evidence="2" key="2">
    <citation type="submission" date="2020-09" db="EMBL/GenBank/DDBJ databases">
        <authorList>
            <person name="Sun Q."/>
            <person name="Ohkuma M."/>
        </authorList>
    </citation>
    <scope>NUCLEOTIDE SEQUENCE</scope>
    <source>
        <strain evidence="2">JCM 4815</strain>
    </source>
</reference>
<feature type="domain" description="DUF5753" evidence="1">
    <location>
        <begin position="8"/>
        <end position="55"/>
    </location>
</feature>
<dbReference type="Proteomes" id="UP000622166">
    <property type="component" value="Unassembled WGS sequence"/>
</dbReference>